<accession>A0A1S7LML2</accession>
<evidence type="ECO:0000313" key="2">
    <source>
        <dbReference type="EMBL" id="CRH07071.1"/>
    </source>
</evidence>
<proteinExistence type="predicted"/>
<keyword evidence="1" id="KW-0732">Signal</keyword>
<gene>
    <name evidence="2" type="ORF">MAGMO_2925</name>
</gene>
<sequence>MRKSILVCALAMGLTLATGQQAQAQEPGIPGVGKKCSQLIQSSFGAAFKHTFDANNKHTGSLIKSGKVKPSLDAGNMGLMLAYHLVNDKNLFRSQCSPKDKVGVKKYFLGKIMVSP</sequence>
<feature type="chain" id="PRO_5012436125" evidence="1">
    <location>
        <begin position="25"/>
        <end position="116"/>
    </location>
</feature>
<protein>
    <submittedName>
        <fullName evidence="2">Uncharacterized protein</fullName>
    </submittedName>
</protein>
<reference evidence="2" key="1">
    <citation type="submission" date="2015-04" db="EMBL/GenBank/DDBJ databases">
        <authorList>
            <person name="Syromyatnikov M.Y."/>
            <person name="Popov V.N."/>
        </authorList>
    </citation>
    <scope>NUCLEOTIDE SEQUENCE</scope>
    <source>
        <strain evidence="2">MO-1</strain>
    </source>
</reference>
<organism evidence="2">
    <name type="scientific">Magnetococcus massalia (strain MO-1)</name>
    <dbReference type="NCBI Taxonomy" id="451514"/>
    <lineage>
        <taxon>Bacteria</taxon>
        <taxon>Pseudomonadati</taxon>
        <taxon>Pseudomonadota</taxon>
        <taxon>Magnetococcia</taxon>
        <taxon>Magnetococcales</taxon>
        <taxon>Magnetococcaceae</taxon>
        <taxon>Magnetococcus</taxon>
    </lineage>
</organism>
<feature type="signal peptide" evidence="1">
    <location>
        <begin position="1"/>
        <end position="24"/>
    </location>
</feature>
<name>A0A1S7LML2_MAGMO</name>
<dbReference type="AlphaFoldDB" id="A0A1S7LML2"/>
<evidence type="ECO:0000256" key="1">
    <source>
        <dbReference type="SAM" id="SignalP"/>
    </source>
</evidence>
<dbReference type="EMBL" id="LO017727">
    <property type="protein sequence ID" value="CRH07071.1"/>
    <property type="molecule type" value="Genomic_DNA"/>
</dbReference>